<accession>M5RQU9</accession>
<keyword evidence="1" id="KW-0472">Membrane</keyword>
<name>M5RQU9_9BACT</name>
<dbReference type="RefSeq" id="WP_008706998.1">
    <property type="nucleotide sequence ID" value="NZ_ANOG01000969.1"/>
</dbReference>
<evidence type="ECO:0000256" key="1">
    <source>
        <dbReference type="SAM" id="Phobius"/>
    </source>
</evidence>
<dbReference type="AlphaFoldDB" id="M5RQU9"/>
<keyword evidence="1" id="KW-1133">Transmembrane helix</keyword>
<keyword evidence="1" id="KW-0812">Transmembrane</keyword>
<protein>
    <recommendedName>
        <fullName evidence="4">Prepilin-type N-terminal cleavage/methylation domain-containing protein</fullName>
    </recommendedName>
</protein>
<sequence>MMIIKAQRICGKARRAVTLIEVIGTLSVLLAIGISATTIMSSVTKIGRRGNALVQQRQAIERFAAQFRADVHQANAVQSEAEGWPLKLQDDDVAVRYEFSAEQGALRRTQLKSNQVTSVESFEIGKERKIALQISENRVTVSIDTDPSSYPFVVEAAR</sequence>
<gene>
    <name evidence="2" type="ORF">RMSM_06762</name>
</gene>
<evidence type="ECO:0000313" key="3">
    <source>
        <dbReference type="Proteomes" id="UP000011991"/>
    </source>
</evidence>
<dbReference type="OrthoDB" id="9883788at2"/>
<reference evidence="2 3" key="1">
    <citation type="journal article" date="2013" name="Mar. Genomics">
        <title>Expression of sulfatases in Rhodopirellula baltica and the diversity of sulfatases in the genus Rhodopirellula.</title>
        <authorList>
            <person name="Wegner C.E."/>
            <person name="Richter-Heitmann T."/>
            <person name="Klindworth A."/>
            <person name="Klockow C."/>
            <person name="Richter M."/>
            <person name="Achstetter T."/>
            <person name="Glockner F.O."/>
            <person name="Harder J."/>
        </authorList>
    </citation>
    <scope>NUCLEOTIDE SEQUENCE [LARGE SCALE GENOMIC DNA]</scope>
    <source>
        <strain evidence="2 3">SM1</strain>
    </source>
</reference>
<comment type="caution">
    <text evidence="2">The sequence shown here is derived from an EMBL/GenBank/DDBJ whole genome shotgun (WGS) entry which is preliminary data.</text>
</comment>
<dbReference type="PATRIC" id="fig|1265738.3.peg.6758"/>
<evidence type="ECO:0000313" key="2">
    <source>
        <dbReference type="EMBL" id="EMI16314.1"/>
    </source>
</evidence>
<proteinExistence type="predicted"/>
<organism evidence="2 3">
    <name type="scientific">Rhodopirellula maiorica SM1</name>
    <dbReference type="NCBI Taxonomy" id="1265738"/>
    <lineage>
        <taxon>Bacteria</taxon>
        <taxon>Pseudomonadati</taxon>
        <taxon>Planctomycetota</taxon>
        <taxon>Planctomycetia</taxon>
        <taxon>Pirellulales</taxon>
        <taxon>Pirellulaceae</taxon>
        <taxon>Novipirellula</taxon>
    </lineage>
</organism>
<feature type="transmembrane region" description="Helical" evidence="1">
    <location>
        <begin position="20"/>
        <end position="40"/>
    </location>
</feature>
<dbReference type="Proteomes" id="UP000011991">
    <property type="component" value="Unassembled WGS sequence"/>
</dbReference>
<evidence type="ECO:0008006" key="4">
    <source>
        <dbReference type="Google" id="ProtNLM"/>
    </source>
</evidence>
<dbReference type="EMBL" id="ANOG01000969">
    <property type="protein sequence ID" value="EMI16314.1"/>
    <property type="molecule type" value="Genomic_DNA"/>
</dbReference>
<keyword evidence="3" id="KW-1185">Reference proteome</keyword>